<evidence type="ECO:0000256" key="1">
    <source>
        <dbReference type="SAM" id="SignalP"/>
    </source>
</evidence>
<reference evidence="3" key="1">
    <citation type="journal article" date="2013" name="Science">
        <title>The Amborella genome and the evolution of flowering plants.</title>
        <authorList>
            <consortium name="Amborella Genome Project"/>
        </authorList>
    </citation>
    <scope>NUCLEOTIDE SEQUENCE [LARGE SCALE GENOMIC DNA]</scope>
</reference>
<dbReference type="HOGENOM" id="CLU_2625309_0_0_1"/>
<sequence length="78" mass="8070">MDGLLIVLLCNYAFGATPHLDSARDCLAIIEGEDPSLDGAPSLDGEKANSEAEVAVNGTIMAGSGTYYYGCTIGNRCP</sequence>
<dbReference type="AlphaFoldDB" id="U5D4H2"/>
<evidence type="ECO:0000313" key="3">
    <source>
        <dbReference type="Proteomes" id="UP000017836"/>
    </source>
</evidence>
<feature type="signal peptide" evidence="1">
    <location>
        <begin position="1"/>
        <end position="15"/>
    </location>
</feature>
<feature type="chain" id="PRO_5013402438" evidence="1">
    <location>
        <begin position="16"/>
        <end position="78"/>
    </location>
</feature>
<dbReference type="Proteomes" id="UP000017836">
    <property type="component" value="Unassembled WGS sequence"/>
</dbReference>
<dbReference type="EMBL" id="KI392466">
    <property type="protein sequence ID" value="ERN16322.1"/>
    <property type="molecule type" value="Genomic_DNA"/>
</dbReference>
<keyword evidence="1" id="KW-0732">Signal</keyword>
<gene>
    <name evidence="2" type="ORF">AMTR_s00182p00018840</name>
</gene>
<proteinExistence type="predicted"/>
<keyword evidence="3" id="KW-1185">Reference proteome</keyword>
<dbReference type="Gramene" id="ERN16322">
    <property type="protein sequence ID" value="ERN16322"/>
    <property type="gene ID" value="AMTR_s00182p00018840"/>
</dbReference>
<accession>U5D4H2</accession>
<name>U5D4H2_AMBTC</name>
<organism evidence="2 3">
    <name type="scientific">Amborella trichopoda</name>
    <dbReference type="NCBI Taxonomy" id="13333"/>
    <lineage>
        <taxon>Eukaryota</taxon>
        <taxon>Viridiplantae</taxon>
        <taxon>Streptophyta</taxon>
        <taxon>Embryophyta</taxon>
        <taxon>Tracheophyta</taxon>
        <taxon>Spermatophyta</taxon>
        <taxon>Magnoliopsida</taxon>
        <taxon>Amborellales</taxon>
        <taxon>Amborellaceae</taxon>
        <taxon>Amborella</taxon>
    </lineage>
</organism>
<protein>
    <submittedName>
        <fullName evidence="2">Uncharacterized protein</fullName>
    </submittedName>
</protein>
<evidence type="ECO:0000313" key="2">
    <source>
        <dbReference type="EMBL" id="ERN16322.1"/>
    </source>
</evidence>